<name>A0AAV7RYC7_PLEWA</name>
<dbReference type="Proteomes" id="UP001066276">
    <property type="component" value="Chromosome 5"/>
</dbReference>
<dbReference type="AlphaFoldDB" id="A0AAV7RYC7"/>
<keyword evidence="3" id="KW-1185">Reference proteome</keyword>
<accession>A0AAV7RYC7</accession>
<keyword evidence="1" id="KW-0472">Membrane</keyword>
<reference evidence="2" key="1">
    <citation type="journal article" date="2022" name="bioRxiv">
        <title>Sequencing and chromosome-scale assembly of the giantPleurodeles waltlgenome.</title>
        <authorList>
            <person name="Brown T."/>
            <person name="Elewa A."/>
            <person name="Iarovenko S."/>
            <person name="Subramanian E."/>
            <person name="Araus A.J."/>
            <person name="Petzold A."/>
            <person name="Susuki M."/>
            <person name="Suzuki K.-i.T."/>
            <person name="Hayashi T."/>
            <person name="Toyoda A."/>
            <person name="Oliveira C."/>
            <person name="Osipova E."/>
            <person name="Leigh N.D."/>
            <person name="Simon A."/>
            <person name="Yun M.H."/>
        </authorList>
    </citation>
    <scope>NUCLEOTIDE SEQUENCE</scope>
    <source>
        <strain evidence="2">20211129_DDA</strain>
        <tissue evidence="2">Liver</tissue>
    </source>
</reference>
<keyword evidence="1" id="KW-0812">Transmembrane</keyword>
<keyword evidence="1" id="KW-1133">Transmembrane helix</keyword>
<protein>
    <recommendedName>
        <fullName evidence="4">Reverse transcriptase domain-containing protein</fullName>
    </recommendedName>
</protein>
<gene>
    <name evidence="2" type="ORF">NDU88_008938</name>
</gene>
<evidence type="ECO:0008006" key="4">
    <source>
        <dbReference type="Google" id="ProtNLM"/>
    </source>
</evidence>
<evidence type="ECO:0000313" key="2">
    <source>
        <dbReference type="EMBL" id="KAJ1156214.1"/>
    </source>
</evidence>
<sequence length="111" mass="12073">MRDPSCDETTAGVLAVDIEKAFDSLEWCFLYVVLSKMGLGKDYIVWLGLLYTAIMARVCPGWTISDSYAVKRGTRQGCPLLFAIAMEPLAVMARGETGVQGYEQAGGRGIT</sequence>
<comment type="caution">
    <text evidence="2">The sequence shown here is derived from an EMBL/GenBank/DDBJ whole genome shotgun (WGS) entry which is preliminary data.</text>
</comment>
<evidence type="ECO:0000313" key="3">
    <source>
        <dbReference type="Proteomes" id="UP001066276"/>
    </source>
</evidence>
<proteinExistence type="predicted"/>
<dbReference type="PANTHER" id="PTHR19446">
    <property type="entry name" value="REVERSE TRANSCRIPTASES"/>
    <property type="match status" value="1"/>
</dbReference>
<dbReference type="EMBL" id="JANPWB010000009">
    <property type="protein sequence ID" value="KAJ1156214.1"/>
    <property type="molecule type" value="Genomic_DNA"/>
</dbReference>
<organism evidence="2 3">
    <name type="scientific">Pleurodeles waltl</name>
    <name type="common">Iberian ribbed newt</name>
    <dbReference type="NCBI Taxonomy" id="8319"/>
    <lineage>
        <taxon>Eukaryota</taxon>
        <taxon>Metazoa</taxon>
        <taxon>Chordata</taxon>
        <taxon>Craniata</taxon>
        <taxon>Vertebrata</taxon>
        <taxon>Euteleostomi</taxon>
        <taxon>Amphibia</taxon>
        <taxon>Batrachia</taxon>
        <taxon>Caudata</taxon>
        <taxon>Salamandroidea</taxon>
        <taxon>Salamandridae</taxon>
        <taxon>Pleurodelinae</taxon>
        <taxon>Pleurodeles</taxon>
    </lineage>
</organism>
<feature type="transmembrane region" description="Helical" evidence="1">
    <location>
        <begin position="43"/>
        <end position="65"/>
    </location>
</feature>
<evidence type="ECO:0000256" key="1">
    <source>
        <dbReference type="SAM" id="Phobius"/>
    </source>
</evidence>